<name>A0A077WBA2_9FUNG</name>
<dbReference type="AlphaFoldDB" id="A0A077WBA2"/>
<dbReference type="PANTHER" id="PTHR22715:SF0">
    <property type="entry name" value="TRANSFORMING GROWTH FACTOR BETA REGULATOR 1"/>
    <property type="match status" value="1"/>
</dbReference>
<dbReference type="Gene3D" id="3.30.160.360">
    <property type="match status" value="1"/>
</dbReference>
<evidence type="ECO:0000313" key="5">
    <source>
        <dbReference type="EMBL" id="CDS04020.1"/>
    </source>
</evidence>
<evidence type="ECO:0000256" key="1">
    <source>
        <dbReference type="ARBA" id="ARBA00004123"/>
    </source>
</evidence>
<evidence type="ECO:0008006" key="6">
    <source>
        <dbReference type="Google" id="ProtNLM"/>
    </source>
</evidence>
<organism evidence="5">
    <name type="scientific">Lichtheimia ramosa</name>
    <dbReference type="NCBI Taxonomy" id="688394"/>
    <lineage>
        <taxon>Eukaryota</taxon>
        <taxon>Fungi</taxon>
        <taxon>Fungi incertae sedis</taxon>
        <taxon>Mucoromycota</taxon>
        <taxon>Mucoromycotina</taxon>
        <taxon>Mucoromycetes</taxon>
        <taxon>Mucorales</taxon>
        <taxon>Lichtheimiaceae</taxon>
        <taxon>Lichtheimia</taxon>
    </lineage>
</organism>
<gene>
    <name evidence="5" type="ORF">LRAMOSA06975</name>
</gene>
<dbReference type="Pfam" id="PF05965">
    <property type="entry name" value="FYRC"/>
    <property type="match status" value="1"/>
</dbReference>
<feature type="region of interest" description="Disordered" evidence="4">
    <location>
        <begin position="109"/>
        <end position="135"/>
    </location>
</feature>
<proteinExistence type="predicted"/>
<evidence type="ECO:0000256" key="3">
    <source>
        <dbReference type="SAM" id="Coils"/>
    </source>
</evidence>
<dbReference type="SMART" id="SM00541">
    <property type="entry name" value="FYRN"/>
    <property type="match status" value="1"/>
</dbReference>
<feature type="compositionally biased region" description="Basic residues" evidence="4">
    <location>
        <begin position="121"/>
        <end position="130"/>
    </location>
</feature>
<feature type="region of interest" description="Disordered" evidence="4">
    <location>
        <begin position="1"/>
        <end position="23"/>
    </location>
</feature>
<evidence type="ECO:0000256" key="2">
    <source>
        <dbReference type="ARBA" id="ARBA00023242"/>
    </source>
</evidence>
<evidence type="ECO:0000256" key="4">
    <source>
        <dbReference type="SAM" id="MobiDB-lite"/>
    </source>
</evidence>
<dbReference type="PROSITE" id="PS51542">
    <property type="entry name" value="FYRN"/>
    <property type="match status" value="1"/>
</dbReference>
<dbReference type="InterPro" id="IPR040092">
    <property type="entry name" value="TBRG1"/>
</dbReference>
<dbReference type="GO" id="GO:0005634">
    <property type="term" value="C:nucleus"/>
    <property type="evidence" value="ECO:0007669"/>
    <property type="project" value="UniProtKB-SubCell"/>
</dbReference>
<dbReference type="PANTHER" id="PTHR22715">
    <property type="entry name" value="TRANSFORMING GROWTH FACTOR BETA REGULATED GENE 1"/>
    <property type="match status" value="1"/>
</dbReference>
<dbReference type="OrthoDB" id="285793at2759"/>
<dbReference type="GO" id="GO:0051726">
    <property type="term" value="P:regulation of cell cycle"/>
    <property type="evidence" value="ECO:0007669"/>
    <property type="project" value="TreeGrafter"/>
</dbReference>
<accession>A0A077WBA2</accession>
<dbReference type="EMBL" id="LK023314">
    <property type="protein sequence ID" value="CDS04020.1"/>
    <property type="molecule type" value="Genomic_DNA"/>
</dbReference>
<sequence>MTNQKGVDVGIQTESNWEDPKQRKYRRLKHKVLEFIAKHKSAQSSVDKANRRVQVLQQEKRRLMRANKNGGIGNTIATGETGETAKSGILKQDADMMDEDDEVDQLVDEDEEMAGVSPSPKPKRTTGSRRKPVEVARDEDGKVILPVQIASLKVIELGTVIHDRPGFHSERYIWPVGYTVERTYMSMVDPENQSTYTCKVEDGGDGPTFTIQAADTPDEEIISARTPTGAWATVIKRANEVRKRESANAISGPEYFGFSNPLVAEMIEALPNADECQYYVARSKR</sequence>
<dbReference type="InterPro" id="IPR003888">
    <property type="entry name" value="FYrich_N"/>
</dbReference>
<dbReference type="SMART" id="SM00542">
    <property type="entry name" value="FYRC"/>
    <property type="match status" value="1"/>
</dbReference>
<protein>
    <recommendedName>
        <fullName evidence="6">FYR N-terminal domain-containing protein</fullName>
    </recommendedName>
</protein>
<dbReference type="Pfam" id="PF05964">
    <property type="entry name" value="FYRN"/>
    <property type="match status" value="1"/>
</dbReference>
<reference evidence="5" key="1">
    <citation type="journal article" date="2014" name="Genome Announc.">
        <title>De novo whole-genome sequence and genome annotation of Lichtheimia ramosa.</title>
        <authorList>
            <person name="Linde J."/>
            <person name="Schwartze V."/>
            <person name="Binder U."/>
            <person name="Lass-Florl C."/>
            <person name="Voigt K."/>
            <person name="Horn F."/>
        </authorList>
    </citation>
    <scope>NUCLEOTIDE SEQUENCE</scope>
    <source>
        <strain evidence="5">JMRC FSU:6197</strain>
    </source>
</reference>
<keyword evidence="2" id="KW-0539">Nucleus</keyword>
<comment type="subcellular location">
    <subcellularLocation>
        <location evidence="1">Nucleus</location>
    </subcellularLocation>
</comment>
<dbReference type="InterPro" id="IPR003889">
    <property type="entry name" value="FYrich_C"/>
</dbReference>
<dbReference type="PROSITE" id="PS51543">
    <property type="entry name" value="FYRC"/>
    <property type="match status" value="1"/>
</dbReference>
<feature type="coiled-coil region" evidence="3">
    <location>
        <begin position="39"/>
        <end position="66"/>
    </location>
</feature>
<keyword evidence="3" id="KW-0175">Coiled coil</keyword>